<proteinExistence type="predicted"/>
<evidence type="ECO:0000313" key="1">
    <source>
        <dbReference type="EMBL" id="OMP08510.1"/>
    </source>
</evidence>
<dbReference type="Proteomes" id="UP000187203">
    <property type="component" value="Unassembled WGS sequence"/>
</dbReference>
<sequence length="146" mass="16882">MAMLHIAKPHFVMLYYHLLHFHLKCLSHHFRRHVNFKKKEAEHLEEANHLSDERSKIDKDAAHILTLITRKWADDLDNLSVNLSSFGDILEDGENIAIPEDDALEANLAENANLNAHRGVQRLSLNQNFFKELMSVLTKLIRPSLL</sequence>
<dbReference type="AlphaFoldDB" id="A0A1R3KN58"/>
<name>A0A1R3KN58_9ROSI</name>
<gene>
    <name evidence="1" type="ORF">COLO4_06403</name>
</gene>
<accession>A0A1R3KN58</accession>
<evidence type="ECO:0000313" key="2">
    <source>
        <dbReference type="Proteomes" id="UP000187203"/>
    </source>
</evidence>
<protein>
    <submittedName>
        <fullName evidence="1">Chromosome segregation ATPase-like protein</fullName>
    </submittedName>
</protein>
<keyword evidence="2" id="KW-1185">Reference proteome</keyword>
<dbReference type="EMBL" id="AWUE01012681">
    <property type="protein sequence ID" value="OMP08510.1"/>
    <property type="molecule type" value="Genomic_DNA"/>
</dbReference>
<reference evidence="2" key="1">
    <citation type="submission" date="2013-09" db="EMBL/GenBank/DDBJ databases">
        <title>Corchorus olitorius genome sequencing.</title>
        <authorList>
            <person name="Alam M."/>
            <person name="Haque M.S."/>
            <person name="Islam M.S."/>
            <person name="Emdad E.M."/>
            <person name="Islam M.M."/>
            <person name="Ahmed B."/>
            <person name="Halim A."/>
            <person name="Hossen Q.M.M."/>
            <person name="Hossain M.Z."/>
            <person name="Ahmed R."/>
            <person name="Khan M.M."/>
            <person name="Islam R."/>
            <person name="Rashid M.M."/>
            <person name="Khan S.A."/>
            <person name="Rahman M.S."/>
            <person name="Alam M."/>
            <person name="Yahiya A.S."/>
            <person name="Khan M.S."/>
            <person name="Azam M.S."/>
            <person name="Haque T."/>
            <person name="Lashkar M.Z.H."/>
            <person name="Akhand A.I."/>
            <person name="Morshed G."/>
            <person name="Roy S."/>
            <person name="Uddin K.S."/>
            <person name="Rabeya T."/>
            <person name="Hossain A.S."/>
            <person name="Chowdhury A."/>
            <person name="Snigdha A.R."/>
            <person name="Mortoza M.S."/>
            <person name="Matin S.A."/>
            <person name="Hoque S.M.E."/>
            <person name="Islam M.K."/>
            <person name="Roy D.K."/>
            <person name="Haider R."/>
            <person name="Moosa M.M."/>
            <person name="Elias S.M."/>
            <person name="Hasan A.M."/>
            <person name="Jahan S."/>
            <person name="Shafiuddin M."/>
            <person name="Mahmood N."/>
            <person name="Shommy N.S."/>
        </authorList>
    </citation>
    <scope>NUCLEOTIDE SEQUENCE [LARGE SCALE GENOMIC DNA]</scope>
    <source>
        <strain evidence="2">cv. O-4</strain>
    </source>
</reference>
<comment type="caution">
    <text evidence="1">The sequence shown here is derived from an EMBL/GenBank/DDBJ whole genome shotgun (WGS) entry which is preliminary data.</text>
</comment>
<organism evidence="1 2">
    <name type="scientific">Corchorus olitorius</name>
    <dbReference type="NCBI Taxonomy" id="93759"/>
    <lineage>
        <taxon>Eukaryota</taxon>
        <taxon>Viridiplantae</taxon>
        <taxon>Streptophyta</taxon>
        <taxon>Embryophyta</taxon>
        <taxon>Tracheophyta</taxon>
        <taxon>Spermatophyta</taxon>
        <taxon>Magnoliopsida</taxon>
        <taxon>eudicotyledons</taxon>
        <taxon>Gunneridae</taxon>
        <taxon>Pentapetalae</taxon>
        <taxon>rosids</taxon>
        <taxon>malvids</taxon>
        <taxon>Malvales</taxon>
        <taxon>Malvaceae</taxon>
        <taxon>Grewioideae</taxon>
        <taxon>Apeibeae</taxon>
        <taxon>Corchorus</taxon>
    </lineage>
</organism>